<accession>M5E279</accession>
<dbReference type="SUPFAM" id="SSF51182">
    <property type="entry name" value="RmlC-like cupins"/>
    <property type="match status" value="1"/>
</dbReference>
<dbReference type="eggNOG" id="COG0662">
    <property type="taxonomic scope" value="Bacteria"/>
</dbReference>
<name>M5E279_9FIRM</name>
<dbReference type="InterPro" id="IPR031723">
    <property type="entry name" value="DMSP_lyase"/>
</dbReference>
<dbReference type="InterPro" id="IPR011051">
    <property type="entry name" value="RmlC_Cupin_sf"/>
</dbReference>
<dbReference type="RefSeq" id="WP_005489004.1">
    <property type="nucleotide sequence ID" value="NZ_CAUI01000019.1"/>
</dbReference>
<dbReference type="STRING" id="1293054.HSACCH_01522"/>
<dbReference type="Gene3D" id="2.60.120.10">
    <property type="entry name" value="Jelly Rolls"/>
    <property type="match status" value="1"/>
</dbReference>
<protein>
    <submittedName>
        <fullName evidence="1">Uncharacterized protein</fullName>
    </submittedName>
</protein>
<dbReference type="InParanoid" id="M5E279"/>
<evidence type="ECO:0000313" key="2">
    <source>
        <dbReference type="Proteomes" id="UP000012063"/>
    </source>
</evidence>
<proteinExistence type="predicted"/>
<dbReference type="OrthoDB" id="2112176at2"/>
<evidence type="ECO:0000313" key="1">
    <source>
        <dbReference type="EMBL" id="CCU79690.1"/>
    </source>
</evidence>
<dbReference type="InterPro" id="IPR014710">
    <property type="entry name" value="RmlC-like_jellyroll"/>
</dbReference>
<dbReference type="AlphaFoldDB" id="M5E279"/>
<reference evidence="2" key="1">
    <citation type="journal article" date="2013" name="Genome Announc.">
        <title>Genome Sequence of Halanaerobium saccharolyticum subsp. saccharolyticum Strain DSM 6643T, a Halophilic Hydrogen-Producing Bacterium.</title>
        <authorList>
            <person name="Kivisto A."/>
            <person name="Larjo A."/>
            <person name="Ciranna A."/>
            <person name="Santala V."/>
            <person name="Roos C."/>
            <person name="Karp M."/>
        </authorList>
    </citation>
    <scope>NUCLEOTIDE SEQUENCE [LARGE SCALE GENOMIC DNA]</scope>
    <source>
        <strain evidence="2">DSM 6643</strain>
    </source>
</reference>
<dbReference type="Pfam" id="PF16867">
    <property type="entry name" value="DMSP_lyase"/>
    <property type="match status" value="1"/>
</dbReference>
<gene>
    <name evidence="1" type="ORF">HSACCH_01522</name>
</gene>
<dbReference type="Proteomes" id="UP000012063">
    <property type="component" value="Unassembled WGS sequence"/>
</dbReference>
<dbReference type="GO" id="GO:0047869">
    <property type="term" value="F:dimethylpropiothetin dethiomethylase activity"/>
    <property type="evidence" value="ECO:0007669"/>
    <property type="project" value="InterPro"/>
</dbReference>
<dbReference type="EMBL" id="CAUI01000019">
    <property type="protein sequence ID" value="CCU79690.1"/>
    <property type="molecule type" value="Genomic_DNA"/>
</dbReference>
<comment type="caution">
    <text evidence="1">The sequence shown here is derived from an EMBL/GenBank/DDBJ whole genome shotgun (WGS) entry which is preliminary data.</text>
</comment>
<sequence>MLKNILDELTLLYSKELSFVKSNFPKEDTIILKHLKFIVGKLEKLKNQLEIIEIKSETKPVVSYLSQISLENKADDYKMIINHLKKLKDKLFWRYGYQAPSQEMIEKYAYTEIIGPEGPIYSEEMIIGFVLLAPDFYYPKHRHSQIEESYLFLTGKTIYNKQAILAERSFILNKAGKVHELKSDSDQATLILYTWINKGAGSLKDYQLNLE</sequence>
<keyword evidence="2" id="KW-1185">Reference proteome</keyword>
<organism evidence="1 2">
    <name type="scientific">Halanaerobium saccharolyticum subsp. saccharolyticum DSM 6643</name>
    <dbReference type="NCBI Taxonomy" id="1293054"/>
    <lineage>
        <taxon>Bacteria</taxon>
        <taxon>Bacillati</taxon>
        <taxon>Bacillota</taxon>
        <taxon>Clostridia</taxon>
        <taxon>Halanaerobiales</taxon>
        <taxon>Halanaerobiaceae</taxon>
        <taxon>Halanaerobium</taxon>
    </lineage>
</organism>